<dbReference type="InterPro" id="IPR014780">
    <property type="entry name" value="tRNA_psdUridine_synth_TruB"/>
</dbReference>
<keyword evidence="5" id="KW-0413">Isomerase</keyword>
<dbReference type="eggNOG" id="KOG2529">
    <property type="taxonomic scope" value="Eukaryota"/>
</dbReference>
<dbReference type="Proteomes" id="UP000002668">
    <property type="component" value="Genome"/>
</dbReference>
<accession>E4ZH76</accession>
<keyword evidence="4" id="KW-0819">tRNA processing</keyword>
<comment type="catalytic activity">
    <reaction evidence="1">
        <text>a uridine in mRNA = a pseudouridine in mRNA</text>
        <dbReference type="Rhea" id="RHEA:56644"/>
        <dbReference type="Rhea" id="RHEA-COMP:14658"/>
        <dbReference type="Rhea" id="RHEA-COMP:14659"/>
        <dbReference type="ChEBI" id="CHEBI:65314"/>
        <dbReference type="ChEBI" id="CHEBI:65315"/>
    </reaction>
</comment>
<dbReference type="Gene3D" id="3.30.2350.10">
    <property type="entry name" value="Pseudouridine synthase"/>
    <property type="match status" value="1"/>
</dbReference>
<dbReference type="InParanoid" id="E4ZH76"/>
<dbReference type="OrthoDB" id="9995526at2759"/>
<dbReference type="PANTHER" id="PTHR13767:SF2">
    <property type="entry name" value="PSEUDOURIDYLATE SYNTHASE TRUB1"/>
    <property type="match status" value="1"/>
</dbReference>
<dbReference type="EC" id="5.4.99.25" evidence="3"/>
<dbReference type="GO" id="GO:0005634">
    <property type="term" value="C:nucleus"/>
    <property type="evidence" value="ECO:0007669"/>
    <property type="project" value="TreeGrafter"/>
</dbReference>
<proteinExistence type="inferred from homology"/>
<evidence type="ECO:0000313" key="7">
    <source>
        <dbReference type="EMBL" id="CBX90646.1"/>
    </source>
</evidence>
<dbReference type="VEuPathDB" id="FungiDB:LEMA_P056800.1"/>
<dbReference type="AlphaFoldDB" id="E4ZH76"/>
<evidence type="ECO:0000256" key="3">
    <source>
        <dbReference type="ARBA" id="ARBA00012787"/>
    </source>
</evidence>
<evidence type="ECO:0000259" key="6">
    <source>
        <dbReference type="Pfam" id="PF01509"/>
    </source>
</evidence>
<feature type="domain" description="Pseudouridine synthase II N-terminal" evidence="6">
    <location>
        <begin position="129"/>
        <end position="260"/>
    </location>
</feature>
<dbReference type="OMA" id="GKFKGKW"/>
<gene>
    <name evidence="7" type="ORF">LEMA_P056800.1</name>
</gene>
<name>E4ZH76_LEPMJ</name>
<evidence type="ECO:0000313" key="8">
    <source>
        <dbReference type="Proteomes" id="UP000002668"/>
    </source>
</evidence>
<dbReference type="PANTHER" id="PTHR13767">
    <property type="entry name" value="TRNA-PSEUDOURIDINE SYNTHASE"/>
    <property type="match status" value="1"/>
</dbReference>
<dbReference type="SMR" id="E4ZH76"/>
<dbReference type="HOGENOM" id="CLU_032087_4_0_1"/>
<dbReference type="GO" id="GO:0006400">
    <property type="term" value="P:tRNA modification"/>
    <property type="evidence" value="ECO:0007669"/>
    <property type="project" value="TreeGrafter"/>
</dbReference>
<dbReference type="InterPro" id="IPR002501">
    <property type="entry name" value="PsdUridine_synth_N"/>
</dbReference>
<keyword evidence="8" id="KW-1185">Reference proteome</keyword>
<evidence type="ECO:0000256" key="4">
    <source>
        <dbReference type="ARBA" id="ARBA00022694"/>
    </source>
</evidence>
<dbReference type="InterPro" id="IPR020103">
    <property type="entry name" value="PsdUridine_synth_cat_dom_sf"/>
</dbReference>
<organism evidence="8">
    <name type="scientific">Leptosphaeria maculans (strain JN3 / isolate v23.1.3 / race Av1-4-5-6-7-8)</name>
    <name type="common">Blackleg fungus</name>
    <name type="synonym">Phoma lingam</name>
    <dbReference type="NCBI Taxonomy" id="985895"/>
    <lineage>
        <taxon>Eukaryota</taxon>
        <taxon>Fungi</taxon>
        <taxon>Dikarya</taxon>
        <taxon>Ascomycota</taxon>
        <taxon>Pezizomycotina</taxon>
        <taxon>Dothideomycetes</taxon>
        <taxon>Pleosporomycetidae</taxon>
        <taxon>Pleosporales</taxon>
        <taxon>Pleosporineae</taxon>
        <taxon>Leptosphaeriaceae</taxon>
        <taxon>Plenodomus</taxon>
        <taxon>Plenodomus lingam/Leptosphaeria maculans species complex</taxon>
    </lineage>
</organism>
<dbReference type="HAMAP" id="MF_01080">
    <property type="entry name" value="TruB_bact"/>
    <property type="match status" value="1"/>
</dbReference>
<dbReference type="Pfam" id="PF01509">
    <property type="entry name" value="TruB_N"/>
    <property type="match status" value="1"/>
</dbReference>
<dbReference type="EMBL" id="FP929065">
    <property type="protein sequence ID" value="CBX90646.1"/>
    <property type="molecule type" value="Genomic_DNA"/>
</dbReference>
<dbReference type="NCBIfam" id="TIGR00431">
    <property type="entry name" value="TruB"/>
    <property type="match status" value="1"/>
</dbReference>
<evidence type="ECO:0000256" key="1">
    <source>
        <dbReference type="ARBA" id="ARBA00001166"/>
    </source>
</evidence>
<dbReference type="GO" id="GO:0003723">
    <property type="term" value="F:RNA binding"/>
    <property type="evidence" value="ECO:0007669"/>
    <property type="project" value="InterPro"/>
</dbReference>
<evidence type="ECO:0000256" key="5">
    <source>
        <dbReference type="ARBA" id="ARBA00023235"/>
    </source>
</evidence>
<dbReference type="STRING" id="985895.E4ZH76"/>
<evidence type="ECO:0000256" key="2">
    <source>
        <dbReference type="ARBA" id="ARBA00008999"/>
    </source>
</evidence>
<reference evidence="8" key="1">
    <citation type="journal article" date="2011" name="Nat. Commun.">
        <title>Effector diversification within compartments of the Leptosphaeria maculans genome affected by Repeat-Induced Point mutations.</title>
        <authorList>
            <person name="Rouxel T."/>
            <person name="Grandaubert J."/>
            <person name="Hane J.K."/>
            <person name="Hoede C."/>
            <person name="van de Wouw A.P."/>
            <person name="Couloux A."/>
            <person name="Dominguez V."/>
            <person name="Anthouard V."/>
            <person name="Bally P."/>
            <person name="Bourras S."/>
            <person name="Cozijnsen A.J."/>
            <person name="Ciuffetti L.M."/>
            <person name="Degrave A."/>
            <person name="Dilmaghani A."/>
            <person name="Duret L."/>
            <person name="Fudal I."/>
            <person name="Goodwin S.B."/>
            <person name="Gout L."/>
            <person name="Glaser N."/>
            <person name="Linglin J."/>
            <person name="Kema G.H.J."/>
            <person name="Lapalu N."/>
            <person name="Lawrence C.B."/>
            <person name="May K."/>
            <person name="Meyer M."/>
            <person name="Ollivier B."/>
            <person name="Poulain J."/>
            <person name="Schoch C.L."/>
            <person name="Simon A."/>
            <person name="Spatafora J.W."/>
            <person name="Stachowiak A."/>
            <person name="Turgeon B.G."/>
            <person name="Tyler B.M."/>
            <person name="Vincent D."/>
            <person name="Weissenbach J."/>
            <person name="Amselem J."/>
            <person name="Quesneville H."/>
            <person name="Oliver R.P."/>
            <person name="Wincker P."/>
            <person name="Balesdent M.-H."/>
            <person name="Howlett B.J."/>
        </authorList>
    </citation>
    <scope>NUCLEOTIDE SEQUENCE [LARGE SCALE GENOMIC DNA]</scope>
    <source>
        <strain evidence="8">JN3 / isolate v23.1.3 / race Av1-4-5-6-7-8</strain>
    </source>
</reference>
<sequence>MSILTGLWEQRGTKAAGQLGPDVRLAESGLATASGLSTSFPLDAVPQYEYAYSNTWRKKRRLFWRGFLVKRPGQRFSTVADRCVAVAKPAHVSSGDVLEKLQACFASSQTFAPLLQSQPRRPSKGSDQVFKLGHGGTLDPLAAGVLIVGIGRGTKHLQQYLACKKTYETVVMFGASTDTYDCTGVVTERAKFDHVVQEEVDSKLAQFRGTILQLPPVYSALKVNGRKAHEYAQKGEELPRPLESREMHVDECTRLHWYDAGQHEYPWPGEQTPAPAPAICVRLTVSSGFYVRSFAHDLGIACGSRAHMVGLIRTQQANFTLGRAAESEDLTPAITFADLEVGEDVWGPKLRSQLQAWCQANPQRKGHVNGREQSTKDRILMEKAQRPKQRFRGEWIAETKQERILQQGGKFKGKWGKELSKTISNNT</sequence>
<protein>
    <recommendedName>
        <fullName evidence="3">tRNA pseudouridine(55) synthase</fullName>
        <ecNumber evidence="3">5.4.99.25</ecNumber>
    </recommendedName>
</protein>
<dbReference type="GO" id="GO:0160148">
    <property type="term" value="F:tRNA pseudouridine(55) synthase activity"/>
    <property type="evidence" value="ECO:0007669"/>
    <property type="project" value="UniProtKB-EC"/>
</dbReference>
<comment type="similarity">
    <text evidence="2">Belongs to the pseudouridine synthase TruB family.</text>
</comment>
<dbReference type="GO" id="GO:1990481">
    <property type="term" value="P:mRNA pseudouridine synthesis"/>
    <property type="evidence" value="ECO:0007669"/>
    <property type="project" value="TreeGrafter"/>
</dbReference>
<dbReference type="SUPFAM" id="SSF55120">
    <property type="entry name" value="Pseudouridine synthase"/>
    <property type="match status" value="1"/>
</dbReference>
<dbReference type="FunCoup" id="E4ZH76">
    <property type="interactions" value="302"/>
</dbReference>